<feature type="compositionally biased region" description="Low complexity" evidence="1">
    <location>
        <begin position="731"/>
        <end position="740"/>
    </location>
</feature>
<comment type="caution">
    <text evidence="2">The sequence shown here is derived from an EMBL/GenBank/DDBJ whole genome shotgun (WGS) entry which is preliminary data.</text>
</comment>
<gene>
    <name evidence="2" type="ORF">C361_00667</name>
</gene>
<feature type="region of interest" description="Disordered" evidence="1">
    <location>
        <begin position="941"/>
        <end position="982"/>
    </location>
</feature>
<feature type="region of interest" description="Disordered" evidence="1">
    <location>
        <begin position="723"/>
        <end position="759"/>
    </location>
</feature>
<dbReference type="Proteomes" id="UP000199727">
    <property type="component" value="Unassembled WGS sequence"/>
</dbReference>
<evidence type="ECO:0000256" key="1">
    <source>
        <dbReference type="SAM" id="MobiDB-lite"/>
    </source>
</evidence>
<feature type="compositionally biased region" description="Acidic residues" evidence="1">
    <location>
        <begin position="625"/>
        <end position="634"/>
    </location>
</feature>
<protein>
    <submittedName>
        <fullName evidence="2">Uncharacterized protein</fullName>
    </submittedName>
</protein>
<dbReference type="EMBL" id="AMKT01000010">
    <property type="protein sequence ID" value="OXG29013.1"/>
    <property type="molecule type" value="Genomic_DNA"/>
</dbReference>
<evidence type="ECO:0000313" key="2">
    <source>
        <dbReference type="EMBL" id="OXG29013.1"/>
    </source>
</evidence>
<feature type="compositionally biased region" description="Basic and acidic residues" evidence="1">
    <location>
        <begin position="594"/>
        <end position="606"/>
    </location>
</feature>
<evidence type="ECO:0000313" key="3">
    <source>
        <dbReference type="Proteomes" id="UP000199727"/>
    </source>
</evidence>
<feature type="region of interest" description="Disordered" evidence="1">
    <location>
        <begin position="849"/>
        <end position="880"/>
    </location>
</feature>
<dbReference type="AlphaFoldDB" id="A0A854QKC6"/>
<feature type="region of interest" description="Disordered" evidence="1">
    <location>
        <begin position="453"/>
        <end position="474"/>
    </location>
</feature>
<name>A0A854QKC6_CRYNE</name>
<sequence length="1021" mass="111808">MSTSQLTTQNKERKETAIYTPSTMDHRGGREKRSRKHQAPCYCSQQRKTSVRDIMARGKDPKIALKRDLWARPLATKDGDSVSTISKTAMFPQKSPALPPEEKMSVAELTDFEAENEESELHRQRILTCARRVRHGAFIEESGEDGKTEFSYHSSSQPHWAPQYQVENSSAARNPSSLVPSLPFPPLPPLPPLAPLPKTSFVLNDFISRSPSPSLSAPVSRGNNRVRTSESDHGHNQPNNPGIHDLGRSFSVRTLRRQSSIEALRHELAFASLSLRISRRSSNSSILSNFSTLCGCYSWSDSDTQIGEAVLQDPSLAFQPQALPYPKVKPALSRLSIGSASSESLSIVLGNDPRSGMKPLTSIELQKLSCDSNPNKSLPTSTRKSIECDSAIELGISPSKSYFSPLEAKCKVRITSSLATHVMWPECTEEDKVSTNVVEAVGKQPTVNRGVWEETGLSPRSKPLSIPSEQPMEDKEELYAVQSSPQAKEKGHKRSDSSLSAIAAFPLPPDRTEVPQIRSTIVSAARKKEVSEIPHEEEDSAAVSVGEDVCSNSLLLASLLSADEKENVRVGKQVIVDSLKADINLSGNAVDLTVPERRPSSPELHELINNMRKSRRKKNNTNQQTEEETEESDLDLSTPLTQLAVSMKILAPHSQLLDHRSFSCPFPSSPSHNTLPVSDIGHPTCARTVSPSIVLKDDRLMAGDHGWSGSESEEDGWNEAMENRTFRRGRSSPNRNIRSPSGGGNTTPTVKSKAHVDEATPKSSQLFAYRTPIPNSLLTSSISSAEVKRRSEVSSVTWATTSTNCTRGPITPLPIFSLTHNVPMSCAFSSASAASSMLNDFPWDASSPPISPIRKTSTNEKRVGSKRFSMVPSSTASDEKMVVRSRKATTLRSLPRPLRDIEGWGEPEILLDGETWGGESSPSIMSTFSEESKPVFALGGCQSPSSTIHSKPREFGACNHKQERKHGVDKSPSPDMDEVEPPCQVTASSYGRVIDPDIWDGESVGRLIDEGLDELLDDFDL</sequence>
<feature type="compositionally biased region" description="Polar residues" evidence="1">
    <location>
        <begin position="211"/>
        <end position="226"/>
    </location>
</feature>
<accession>A0A854QKC6</accession>
<reference evidence="2 3" key="1">
    <citation type="submission" date="2017-06" db="EMBL/GenBank/DDBJ databases">
        <title>Global population genomics of the pathogenic fungus Cryptococcus neoformans var. grubii.</title>
        <authorList>
            <person name="Cuomo C."/>
            <person name="Litvintseva A."/>
            <person name="Chen Y."/>
            <person name="Young S."/>
            <person name="Zeng Q."/>
            <person name="Chapman S."/>
            <person name="Gujja S."/>
            <person name="Saif S."/>
            <person name="Birren B."/>
        </authorList>
    </citation>
    <scope>NUCLEOTIDE SEQUENCE [LARGE SCALE GENOMIC DNA]</scope>
    <source>
        <strain evidence="2 3">Tu259-1</strain>
    </source>
</reference>
<dbReference type="OrthoDB" id="2575496at2759"/>
<organism evidence="2 3">
    <name type="scientific">Cryptococcus neoformans Tu259-1</name>
    <dbReference type="NCBI Taxonomy" id="1230072"/>
    <lineage>
        <taxon>Eukaryota</taxon>
        <taxon>Fungi</taxon>
        <taxon>Dikarya</taxon>
        <taxon>Basidiomycota</taxon>
        <taxon>Agaricomycotina</taxon>
        <taxon>Tremellomycetes</taxon>
        <taxon>Tremellales</taxon>
        <taxon>Cryptococcaceae</taxon>
        <taxon>Cryptococcus</taxon>
        <taxon>Cryptococcus neoformans species complex</taxon>
    </lineage>
</organism>
<feature type="compositionally biased region" description="Basic residues" evidence="1">
    <location>
        <begin position="29"/>
        <end position="38"/>
    </location>
</feature>
<proteinExistence type="predicted"/>
<feature type="region of interest" description="Disordered" evidence="1">
    <location>
        <begin position="1"/>
        <end position="44"/>
    </location>
</feature>
<feature type="region of interest" description="Disordered" evidence="1">
    <location>
        <begin position="211"/>
        <end position="247"/>
    </location>
</feature>
<feature type="region of interest" description="Disordered" evidence="1">
    <location>
        <begin position="594"/>
        <end position="636"/>
    </location>
</feature>